<gene>
    <name evidence="1" type="ORF">LCGC14_1351270</name>
</gene>
<dbReference type="AlphaFoldDB" id="A0A0F9KBL2"/>
<dbReference type="EMBL" id="LAZR01008351">
    <property type="protein sequence ID" value="KKM79308.1"/>
    <property type="molecule type" value="Genomic_DNA"/>
</dbReference>
<proteinExistence type="predicted"/>
<reference evidence="1" key="1">
    <citation type="journal article" date="2015" name="Nature">
        <title>Complex archaea that bridge the gap between prokaryotes and eukaryotes.</title>
        <authorList>
            <person name="Spang A."/>
            <person name="Saw J.H."/>
            <person name="Jorgensen S.L."/>
            <person name="Zaremba-Niedzwiedzka K."/>
            <person name="Martijn J."/>
            <person name="Lind A.E."/>
            <person name="van Eijk R."/>
            <person name="Schleper C."/>
            <person name="Guy L."/>
            <person name="Ettema T.J."/>
        </authorList>
    </citation>
    <scope>NUCLEOTIDE SEQUENCE</scope>
</reference>
<organism evidence="1">
    <name type="scientific">marine sediment metagenome</name>
    <dbReference type="NCBI Taxonomy" id="412755"/>
    <lineage>
        <taxon>unclassified sequences</taxon>
        <taxon>metagenomes</taxon>
        <taxon>ecological metagenomes</taxon>
    </lineage>
</organism>
<name>A0A0F9KBL2_9ZZZZ</name>
<sequence>MTLSMTLTKINVRLDLKQLDHVGKKLGVDRSKTIRAALNCVENVLQNFFGGEVTDIFRRDPKNEKKALYKQR</sequence>
<comment type="caution">
    <text evidence="1">The sequence shown here is derived from an EMBL/GenBank/DDBJ whole genome shotgun (WGS) entry which is preliminary data.</text>
</comment>
<protein>
    <submittedName>
        <fullName evidence="1">Uncharacterized protein</fullName>
    </submittedName>
</protein>
<evidence type="ECO:0000313" key="1">
    <source>
        <dbReference type="EMBL" id="KKM79308.1"/>
    </source>
</evidence>
<accession>A0A0F9KBL2</accession>